<dbReference type="InterPro" id="IPR009297">
    <property type="entry name" value="DUF952"/>
</dbReference>
<keyword evidence="2" id="KW-1185">Reference proteome</keyword>
<proteinExistence type="predicted"/>
<dbReference type="NCBIfam" id="TIGR01509">
    <property type="entry name" value="HAD-SF-IA-v3"/>
    <property type="match status" value="1"/>
</dbReference>
<dbReference type="SFLD" id="SFLDS00003">
    <property type="entry name" value="Haloacid_Dehalogenase"/>
    <property type="match status" value="1"/>
</dbReference>
<dbReference type="PANTHER" id="PTHR43611:SF3">
    <property type="entry name" value="FLAVIN MONONUCLEOTIDE HYDROLASE 1, CHLOROPLATIC"/>
    <property type="match status" value="1"/>
</dbReference>
<dbReference type="SFLD" id="SFLDG01129">
    <property type="entry name" value="C1.5:_HAD__Beta-PGM__Phosphata"/>
    <property type="match status" value="1"/>
</dbReference>
<dbReference type="EMBL" id="CP041692">
    <property type="protein sequence ID" value="QDP96943.1"/>
    <property type="molecule type" value="Genomic_DNA"/>
</dbReference>
<dbReference type="OrthoDB" id="9797415at2"/>
<dbReference type="Proteomes" id="UP000319263">
    <property type="component" value="Chromosome"/>
</dbReference>
<accession>A0A516Q0H5</accession>
<dbReference type="SUPFAM" id="SSF56399">
    <property type="entry name" value="ADP-ribosylation"/>
    <property type="match status" value="1"/>
</dbReference>
<dbReference type="Gene3D" id="3.40.50.1000">
    <property type="entry name" value="HAD superfamily/HAD-like"/>
    <property type="match status" value="1"/>
</dbReference>
<dbReference type="InterPro" id="IPR036412">
    <property type="entry name" value="HAD-like_sf"/>
</dbReference>
<dbReference type="CDD" id="cd02603">
    <property type="entry name" value="HAD_sEH-N_like"/>
    <property type="match status" value="1"/>
</dbReference>
<dbReference type="PRINTS" id="PR00413">
    <property type="entry name" value="HADHALOGNASE"/>
</dbReference>
<name>A0A516Q0H5_9ACTN</name>
<dbReference type="Gene3D" id="3.20.170.20">
    <property type="entry name" value="Protein of unknown function DUF952"/>
    <property type="match status" value="1"/>
</dbReference>
<sequence>MMAATSGRRDRAMSDFDTVVFDLGGVVLRWEPERAYQQVMPAEEVGDFMDEICFDDWNRRHDAGQAWEQGEAELISRMPQRRDEIEAYRRYFDQTITGMVPGTGAIMAELARAGIRLLALTNWSADLFRPTKRRFGLLNRFQGIVVSGEECIAKPDPRLFMIVFERYDVEPEKSIFVDDSEHNCRTAAELGMETIGFTDAEAARARLVELGVLGQRTPVTGPIYHLAKRAQWAKAKQCGSYYWSTRRITYETQGFVHCSFAHQVAAVRQRAYADLNDDDLVLLRLGPDLDALPVILEDDGSGERYPHLYGDLTPALVAEELPITAVTATPATSG</sequence>
<gene>
    <name evidence="1" type="ORF">FOE78_14370</name>
</gene>
<evidence type="ECO:0000313" key="2">
    <source>
        <dbReference type="Proteomes" id="UP000319263"/>
    </source>
</evidence>
<dbReference type="InterPro" id="IPR006439">
    <property type="entry name" value="HAD-SF_hydro_IA"/>
</dbReference>
<dbReference type="SUPFAM" id="SSF56784">
    <property type="entry name" value="HAD-like"/>
    <property type="match status" value="1"/>
</dbReference>
<protein>
    <submittedName>
        <fullName evidence="1">HAD-IA family hydrolase</fullName>
    </submittedName>
</protein>
<reference evidence="1 2" key="1">
    <citation type="submission" date="2019-07" db="EMBL/GenBank/DDBJ databases">
        <title>Microlunatus dokdonensis sp. nov. isolated from the rhizospheric soil of the wild plant Elymus tsukushiensis.</title>
        <authorList>
            <person name="Ghim S.-Y."/>
            <person name="Hwang Y.-J."/>
            <person name="Son J.-S."/>
            <person name="Shin J.-H."/>
        </authorList>
    </citation>
    <scope>NUCLEOTIDE SEQUENCE [LARGE SCALE GENOMIC DNA]</scope>
    <source>
        <strain evidence="1 2">KUDC0627</strain>
    </source>
</reference>
<keyword evidence="1" id="KW-0378">Hydrolase</keyword>
<dbReference type="Pfam" id="PF00702">
    <property type="entry name" value="Hydrolase"/>
    <property type="match status" value="1"/>
</dbReference>
<dbReference type="PANTHER" id="PTHR43611">
    <property type="entry name" value="ALPHA-D-GLUCOSE 1-PHOSPHATE PHOSPHATASE"/>
    <property type="match status" value="1"/>
</dbReference>
<dbReference type="AlphaFoldDB" id="A0A516Q0H5"/>
<evidence type="ECO:0000313" key="1">
    <source>
        <dbReference type="EMBL" id="QDP96943.1"/>
    </source>
</evidence>
<dbReference type="GO" id="GO:0016787">
    <property type="term" value="F:hydrolase activity"/>
    <property type="evidence" value="ECO:0007669"/>
    <property type="project" value="UniProtKB-KW"/>
</dbReference>
<dbReference type="KEGG" id="mik:FOE78_14370"/>
<organism evidence="1 2">
    <name type="scientific">Microlunatus elymi</name>
    <dbReference type="NCBI Taxonomy" id="2596828"/>
    <lineage>
        <taxon>Bacteria</taxon>
        <taxon>Bacillati</taxon>
        <taxon>Actinomycetota</taxon>
        <taxon>Actinomycetes</taxon>
        <taxon>Propionibacteriales</taxon>
        <taxon>Propionibacteriaceae</taxon>
        <taxon>Microlunatus</taxon>
    </lineage>
</organism>
<dbReference type="Pfam" id="PF06108">
    <property type="entry name" value="DUF952"/>
    <property type="match status" value="1"/>
</dbReference>
<dbReference type="InterPro" id="IPR023214">
    <property type="entry name" value="HAD_sf"/>
</dbReference>